<protein>
    <submittedName>
        <fullName evidence="1">Uncharacterized protein</fullName>
    </submittedName>
</protein>
<dbReference type="Proteomes" id="UP000192923">
    <property type="component" value="Unassembled WGS sequence"/>
</dbReference>
<accession>A0A1Y6D1Q2</accession>
<keyword evidence="2" id="KW-1185">Reference proteome</keyword>
<reference evidence="1 2" key="1">
    <citation type="submission" date="2016-12" db="EMBL/GenBank/DDBJ databases">
        <authorList>
            <person name="Song W.-J."/>
            <person name="Kurnit D.M."/>
        </authorList>
    </citation>
    <scope>NUCLEOTIDE SEQUENCE [LARGE SCALE GENOMIC DNA]</scope>
    <source>
        <strain evidence="1 2">175</strain>
    </source>
</reference>
<name>A0A1Y6D1Q2_9GAMM</name>
<evidence type="ECO:0000313" key="1">
    <source>
        <dbReference type="EMBL" id="SMF93915.1"/>
    </source>
</evidence>
<dbReference type="AlphaFoldDB" id="A0A1Y6D1Q2"/>
<proteinExistence type="predicted"/>
<dbReference type="RefSeq" id="WP_085210858.1">
    <property type="nucleotide sequence ID" value="NZ_FXAM01000001.1"/>
</dbReference>
<evidence type="ECO:0000313" key="2">
    <source>
        <dbReference type="Proteomes" id="UP000192923"/>
    </source>
</evidence>
<dbReference type="EMBL" id="FXAM01000001">
    <property type="protein sequence ID" value="SMF93915.1"/>
    <property type="molecule type" value="Genomic_DNA"/>
</dbReference>
<organism evidence="1 2">
    <name type="scientific">Methylomagnum ishizawai</name>
    <dbReference type="NCBI Taxonomy" id="1760988"/>
    <lineage>
        <taxon>Bacteria</taxon>
        <taxon>Pseudomonadati</taxon>
        <taxon>Pseudomonadota</taxon>
        <taxon>Gammaproteobacteria</taxon>
        <taxon>Methylococcales</taxon>
        <taxon>Methylococcaceae</taxon>
        <taxon>Methylomagnum</taxon>
    </lineage>
</organism>
<gene>
    <name evidence="1" type="ORF">SAMN02949497_1211</name>
</gene>
<sequence>MGSTTKRIPLLIQQLNRAILAARDVQLGTLLNDIITQFNALRADVAALRTRMNTASLASAGLAIKTSSSAVVKYTGTISAIVAGVPIRKTAGDMPALAGTLATAKSAAWAFYIDESGTLSVSAKTADKTTHDLALAALPANPDNKALVGFVVIDNATGSNFVGGTTALDTASLTVTYYNAIGMTAFVAVLASADLAALNER</sequence>
<dbReference type="STRING" id="1760988.SAMN02949497_1211"/>